<protein>
    <submittedName>
        <fullName evidence="7">Uncharacterized protein</fullName>
    </submittedName>
</protein>
<dbReference type="GO" id="GO:0005886">
    <property type="term" value="C:plasma membrane"/>
    <property type="evidence" value="ECO:0007669"/>
    <property type="project" value="UniProtKB-SubCell"/>
</dbReference>
<dbReference type="HOGENOM" id="CLU_131462_3_2_5"/>
<evidence type="ECO:0000313" key="8">
    <source>
        <dbReference type="Proteomes" id="UP000000270"/>
    </source>
</evidence>
<dbReference type="PANTHER" id="PTHR30561:SF9">
    <property type="entry name" value="4-AMINO-4-DEOXY-L-ARABINOSE-PHOSPHOUNDECAPRENOL FLIPPASE SUBUNIT ARNF-RELATED"/>
    <property type="match status" value="1"/>
</dbReference>
<dbReference type="STRING" id="438753.AZC_1650"/>
<evidence type="ECO:0000313" key="7">
    <source>
        <dbReference type="EMBL" id="BAF87648.1"/>
    </source>
</evidence>
<keyword evidence="3 6" id="KW-0812">Transmembrane</keyword>
<keyword evidence="5 6" id="KW-0472">Membrane</keyword>
<reference evidence="8" key="2">
    <citation type="submission" date="2007-04" db="EMBL/GenBank/DDBJ databases">
        <title>Complete genome sequence of the nitrogen-fixing bacterium Azorhizobium caulinodans ORS571.</title>
        <authorList>
            <person name="Lee K.B."/>
            <person name="Backer P.D."/>
            <person name="Aono T."/>
            <person name="Liu C.T."/>
            <person name="Suzuki S."/>
            <person name="Suzuki T."/>
            <person name="Kaneko T."/>
            <person name="Yamada M."/>
            <person name="Tabata S."/>
            <person name="Kupfer D.M."/>
            <person name="Najar F.Z."/>
            <person name="Wiley G.B."/>
            <person name="Roe B."/>
            <person name="Binnewies T."/>
            <person name="Ussery D."/>
            <person name="Vereecke D."/>
            <person name="Gevers D."/>
            <person name="Holsters M."/>
            <person name="Oyaizu H."/>
        </authorList>
    </citation>
    <scope>NUCLEOTIDE SEQUENCE [LARGE SCALE GENOMIC DNA]</scope>
    <source>
        <strain evidence="8">ATCC 43989 / DSM 5975 / JCM 20966 / LMG 6465 / NBRC 14845 / NCIMB 13405 / ORS 571</strain>
    </source>
</reference>
<keyword evidence="8" id="KW-1185">Reference proteome</keyword>
<dbReference type="eggNOG" id="COG2076">
    <property type="taxonomic scope" value="Bacteria"/>
</dbReference>
<sequence length="142" mass="14845">MMHLPLRMGPLALVGVFLGADTATQLAFKAAALELGDRPLGLAFLADAVQAPYVWAAIACYLATYVLWIAILQGSDLARAFPLTALSYVTVPLGGWFLFGEGLGLKPALGIALICAGVTLIGHEEGESLEAQHHGETPACVD</sequence>
<evidence type="ECO:0000256" key="6">
    <source>
        <dbReference type="SAM" id="Phobius"/>
    </source>
</evidence>
<reference evidence="7 8" key="6">
    <citation type="journal article" date="2011" name="Appl. Environ. Microbiol.">
        <title>Involvement of the azorhizobial chromosome partition gene (parA) in the onset of bacteroid differentiation during Sesbania rostrata stem nodule development.</title>
        <authorList>
            <person name="Liu CT."/>
            <person name="Lee KB."/>
            <person name="Wang YS."/>
            <person name="Peng MH."/>
            <person name="Lee KT."/>
            <person name="Suzuki S."/>
            <person name="Suzuki T."/>
            <person name="Oyaizu H."/>
        </authorList>
    </citation>
    <scope>NUCLEOTIDE SEQUENCE [LARGE SCALE GENOMIC DNA]</scope>
    <source>
        <strain evidence="8">ATCC 43989 / DSM 5975 / JCM 20966 / LMG 6465 / NBRC 14845 / NCIMB 13405 / ORS 571</strain>
    </source>
</reference>
<dbReference type="AlphaFoldDB" id="A8I3S9"/>
<accession>A8I3S9</accession>
<dbReference type="Gene3D" id="1.10.3730.20">
    <property type="match status" value="1"/>
</dbReference>
<dbReference type="InterPro" id="IPR000390">
    <property type="entry name" value="Small_drug/metabolite_transptr"/>
</dbReference>
<keyword evidence="4 6" id="KW-1133">Transmembrane helix</keyword>
<reference evidence="7 8" key="4">
    <citation type="journal article" date="2009" name="Appl. Environ. Microbiol.">
        <title>Comparative genome-wide transcriptional profiling of Azorhizobium caulinodans ORS571 grown under free-living and symbiotic conditions.</title>
        <authorList>
            <person name="Tsukada S."/>
            <person name="Aono T."/>
            <person name="Akiba N."/>
            <person name="Lee KB."/>
            <person name="Liu CT."/>
            <person name="Toyazaki H."/>
            <person name="Oyaizu H."/>
        </authorList>
    </citation>
    <scope>NUCLEOTIDE SEQUENCE [LARGE SCALE GENOMIC DNA]</scope>
    <source>
        <strain evidence="8">ATCC 43989 / DSM 5975 / JCM 20966 / LMG 6465 / NBRC 14845 / NCIMB 13405 / ORS 571</strain>
    </source>
</reference>
<dbReference type="KEGG" id="azc:AZC_1650"/>
<dbReference type="GO" id="GO:0022857">
    <property type="term" value="F:transmembrane transporter activity"/>
    <property type="evidence" value="ECO:0007669"/>
    <property type="project" value="InterPro"/>
</dbReference>
<dbReference type="EMBL" id="AP009384">
    <property type="protein sequence ID" value="BAF87648.1"/>
    <property type="molecule type" value="Genomic_DNA"/>
</dbReference>
<comment type="subcellular location">
    <subcellularLocation>
        <location evidence="1">Cell membrane</location>
        <topology evidence="1">Multi-pass membrane protein</topology>
    </subcellularLocation>
</comment>
<evidence type="ECO:0000256" key="5">
    <source>
        <dbReference type="ARBA" id="ARBA00023136"/>
    </source>
</evidence>
<evidence type="ECO:0000256" key="1">
    <source>
        <dbReference type="ARBA" id="ARBA00004651"/>
    </source>
</evidence>
<feature type="transmembrane region" description="Helical" evidence="6">
    <location>
        <begin position="80"/>
        <end position="99"/>
    </location>
</feature>
<feature type="transmembrane region" description="Helical" evidence="6">
    <location>
        <begin position="53"/>
        <end position="73"/>
    </location>
</feature>
<evidence type="ECO:0000256" key="2">
    <source>
        <dbReference type="ARBA" id="ARBA00022475"/>
    </source>
</evidence>
<evidence type="ECO:0000256" key="4">
    <source>
        <dbReference type="ARBA" id="ARBA00022989"/>
    </source>
</evidence>
<gene>
    <name evidence="7" type="ordered locus">AZC_1650</name>
</gene>
<dbReference type="PANTHER" id="PTHR30561">
    <property type="entry name" value="SMR FAMILY PROTON-DEPENDENT DRUG EFFLUX TRANSPORTER SUGE"/>
    <property type="match status" value="1"/>
</dbReference>
<organism evidence="7 8">
    <name type="scientific">Azorhizobium caulinodans (strain ATCC 43989 / DSM 5975 / JCM 20966 / LMG 6465 / NBRC 14845 / NCIMB 13405 / ORS 571)</name>
    <dbReference type="NCBI Taxonomy" id="438753"/>
    <lineage>
        <taxon>Bacteria</taxon>
        <taxon>Pseudomonadati</taxon>
        <taxon>Pseudomonadota</taxon>
        <taxon>Alphaproteobacteria</taxon>
        <taxon>Hyphomicrobiales</taxon>
        <taxon>Xanthobacteraceae</taxon>
        <taxon>Azorhizobium</taxon>
    </lineage>
</organism>
<proteinExistence type="predicted"/>
<evidence type="ECO:0000256" key="3">
    <source>
        <dbReference type="ARBA" id="ARBA00022692"/>
    </source>
</evidence>
<keyword evidence="2" id="KW-1003">Cell membrane</keyword>
<dbReference type="InterPro" id="IPR037185">
    <property type="entry name" value="EmrE-like"/>
</dbReference>
<reference evidence="7 8" key="1">
    <citation type="journal article" date="2007" name="Appl. Environ. Microbiol.">
        <title>Rhizobial factors required for stem nodule maturation and maintenance in Sesbania rostrata-Azorhizobium caulinodans ORS571 symbiosis.</title>
        <authorList>
            <person name="Suzuki S."/>
            <person name="Aono T."/>
            <person name="Lee KB."/>
            <person name="Suzuki T."/>
            <person name="Liu CT."/>
            <person name="Miwa H."/>
            <person name="Wakao S."/>
            <person name="Iki T."/>
            <person name="Oyaizu H."/>
        </authorList>
    </citation>
    <scope>NUCLEOTIDE SEQUENCE [LARGE SCALE GENOMIC DNA]</scope>
    <source>
        <strain evidence="8">ATCC 43989 / DSM 5975 / JCM 20966 / LMG 6465 / NBRC 14845 / NCIMB 13405 / ORS 571</strain>
    </source>
</reference>
<dbReference type="RefSeq" id="WP_012170178.1">
    <property type="nucleotide sequence ID" value="NC_009937.1"/>
</dbReference>
<reference evidence="7 8" key="5">
    <citation type="journal article" date="2010" name="Appl. Environ. Microbiol.">
        <title>phrR-like gene praR of Azorhizobium caulinodans ORS571 is essential for symbiosis with Sesbania rostrata and is involved in expression of reb genes.</title>
        <authorList>
            <person name="Akiba N."/>
            <person name="Aono T."/>
            <person name="Toyazaki H."/>
            <person name="Sato S."/>
            <person name="Oyaizu H."/>
        </authorList>
    </citation>
    <scope>NUCLEOTIDE SEQUENCE [LARGE SCALE GENOMIC DNA]</scope>
    <source>
        <strain evidence="8">ATCC 43989 / DSM 5975 / JCM 20966 / LMG 6465 / NBRC 14845 / NCIMB 13405 / ORS 571</strain>
    </source>
</reference>
<reference evidence="7 8" key="3">
    <citation type="journal article" date="2008" name="BMC Genomics">
        <title>The genome of the versatile nitrogen fixer Azorhizobium caulinodans ORS571.</title>
        <authorList>
            <person name="Lee KB."/>
            <person name="Backer P.D."/>
            <person name="Aono T."/>
            <person name="Liu CT."/>
            <person name="Suzuki S."/>
            <person name="Suzuki T."/>
            <person name="Kaneko T."/>
            <person name="Yamada M."/>
            <person name="Tabata S."/>
            <person name="Kupfer D.M."/>
            <person name="Najar F.Z."/>
            <person name="Wiley G.B."/>
            <person name="Roe B."/>
            <person name="Binnewies T.T."/>
            <person name="Ussery D.W."/>
            <person name="D'Haeze W."/>
            <person name="Herder J.D."/>
            <person name="Gevers D."/>
            <person name="Vereecke D."/>
            <person name="Holsters M."/>
            <person name="Oyaizu H."/>
        </authorList>
    </citation>
    <scope>NUCLEOTIDE SEQUENCE [LARGE SCALE GENOMIC DNA]</scope>
    <source>
        <strain evidence="8">ATCC 43989 / DSM 5975 / JCM 20966 / LMG 6465 / NBRC 14845 / NCIMB 13405 / ORS 571</strain>
    </source>
</reference>
<name>A8I3S9_AZOC5</name>
<dbReference type="SUPFAM" id="SSF103481">
    <property type="entry name" value="Multidrug resistance efflux transporter EmrE"/>
    <property type="match status" value="1"/>
</dbReference>
<dbReference type="Proteomes" id="UP000000270">
    <property type="component" value="Chromosome"/>
</dbReference>